<evidence type="ECO:0000313" key="2">
    <source>
        <dbReference type="EMBL" id="MFC4988754.1"/>
    </source>
</evidence>
<comment type="caution">
    <text evidence="2">The sequence shown here is derived from an EMBL/GenBank/DDBJ whole genome shotgun (WGS) entry which is preliminary data.</text>
</comment>
<dbReference type="InterPro" id="IPR058415">
    <property type="entry name" value="DUF8102"/>
</dbReference>
<protein>
    <recommendedName>
        <fullName evidence="1">Domain of unknown function domain-containing protein</fullName>
    </recommendedName>
</protein>
<reference evidence="2 3" key="1">
    <citation type="journal article" date="2019" name="Int. J. Syst. Evol. Microbiol.">
        <title>The Global Catalogue of Microorganisms (GCM) 10K type strain sequencing project: providing services to taxonomists for standard genome sequencing and annotation.</title>
        <authorList>
            <consortium name="The Broad Institute Genomics Platform"/>
            <consortium name="The Broad Institute Genome Sequencing Center for Infectious Disease"/>
            <person name="Wu L."/>
            <person name="Ma J."/>
        </authorList>
    </citation>
    <scope>NUCLEOTIDE SEQUENCE [LARGE SCALE GENOMIC DNA]</scope>
    <source>
        <strain evidence="2 3">CGMCC 1.15824</strain>
    </source>
</reference>
<dbReference type="AlphaFoldDB" id="A0ABD5QGM0"/>
<accession>A0ABD5QGM0</accession>
<keyword evidence="3" id="KW-1185">Reference proteome</keyword>
<proteinExistence type="predicted"/>
<dbReference type="RefSeq" id="WP_224827473.1">
    <property type="nucleotide sequence ID" value="NZ_JAIVEF010000001.1"/>
</dbReference>
<sequence>MSTNDRSRGILTPSDRAYLRGEYEPGSVQSERNTRERIRERVFESLRDFELLIEHLPERDRGLVFEKRLEELDGPEAFDALVAAMAFLYRGIEDSDADVEEVLREGVALAEADRDRAVSVEFERTFHALSGEELLRRLEDGETLSLSELAYLQRSDDVPRGELADALASEKRVEDGRIQSRVTDF</sequence>
<name>A0ABD5QGM0_9EURY</name>
<dbReference type="Pfam" id="PF26404">
    <property type="entry name" value="DUF8102"/>
    <property type="match status" value="1"/>
</dbReference>
<evidence type="ECO:0000259" key="1">
    <source>
        <dbReference type="Pfam" id="PF26404"/>
    </source>
</evidence>
<feature type="domain" description="Domain of unknown function" evidence="1">
    <location>
        <begin position="10"/>
        <end position="180"/>
    </location>
</feature>
<evidence type="ECO:0000313" key="3">
    <source>
        <dbReference type="Proteomes" id="UP001595925"/>
    </source>
</evidence>
<organism evidence="2 3">
    <name type="scientific">Saliphagus infecundisoli</name>
    <dbReference type="NCBI Taxonomy" id="1849069"/>
    <lineage>
        <taxon>Archaea</taxon>
        <taxon>Methanobacteriati</taxon>
        <taxon>Methanobacteriota</taxon>
        <taxon>Stenosarchaea group</taxon>
        <taxon>Halobacteria</taxon>
        <taxon>Halobacteriales</taxon>
        <taxon>Natrialbaceae</taxon>
        <taxon>Saliphagus</taxon>
    </lineage>
</organism>
<dbReference type="Proteomes" id="UP001595925">
    <property type="component" value="Unassembled WGS sequence"/>
</dbReference>
<gene>
    <name evidence="2" type="ORF">ACFPFO_13470</name>
</gene>
<dbReference type="EMBL" id="JBHSJG010000036">
    <property type="protein sequence ID" value="MFC4988754.1"/>
    <property type="molecule type" value="Genomic_DNA"/>
</dbReference>